<dbReference type="RefSeq" id="WP_119086068.1">
    <property type="nucleotide sequence ID" value="NZ_QXIY01000030.1"/>
</dbReference>
<dbReference type="OrthoDB" id="1680523at2"/>
<reference evidence="1 2" key="1">
    <citation type="submission" date="2018-09" db="EMBL/GenBank/DDBJ databases">
        <title>Discovery and Ecogenomic Context for Candidatus Cryosericales, a Global Caldiserica Order Active in Thawing Permafrost.</title>
        <authorList>
            <person name="Martinez M.A."/>
            <person name="Woodcroft B.J."/>
            <person name="Ignacio Espinoza J.C."/>
            <person name="Zayed A."/>
            <person name="Singleton C.M."/>
            <person name="Boyd J."/>
            <person name="Li Y.-F."/>
            <person name="Purvine S."/>
            <person name="Maughan H."/>
            <person name="Hodgkins S.B."/>
            <person name="Anderson D."/>
            <person name="Sederholm M."/>
            <person name="Temperton B."/>
            <person name="Saleska S.R."/>
            <person name="Tyson G.W."/>
            <person name="Rich V.I."/>
        </authorList>
    </citation>
    <scope>NUCLEOTIDE SEQUENCE [LARGE SCALE GENOMIC DNA]</scope>
    <source>
        <strain evidence="1 2">SMC1</strain>
    </source>
</reference>
<dbReference type="EMBL" id="QXIY01000030">
    <property type="protein sequence ID" value="RIE16489.1"/>
    <property type="molecule type" value="Genomic_DNA"/>
</dbReference>
<dbReference type="Proteomes" id="UP000266113">
    <property type="component" value="Unassembled WGS sequence"/>
</dbReference>
<organism evidence="1 2">
    <name type="scientific">Candidatus Cryosericum septentrionale</name>
    <dbReference type="NCBI Taxonomy" id="2290913"/>
    <lineage>
        <taxon>Bacteria</taxon>
        <taxon>Pseudomonadati</taxon>
        <taxon>Caldisericota/Cryosericota group</taxon>
        <taxon>Candidatus Cryosericota</taxon>
        <taxon>Candidatus Cryosericia</taxon>
        <taxon>Candidatus Cryosericales</taxon>
        <taxon>Candidatus Cryosericaceae</taxon>
        <taxon>Candidatus Cryosericum</taxon>
    </lineage>
</organism>
<dbReference type="AlphaFoldDB" id="A0A398DR35"/>
<proteinExistence type="predicted"/>
<protein>
    <recommendedName>
        <fullName evidence="3">DUF3887 domain-containing protein</fullName>
    </recommendedName>
</protein>
<gene>
    <name evidence="1" type="ORF">SMC1_07040</name>
</gene>
<sequence length="144" mass="15737">MKKVVAVLAVLLIAGVVLTGCSVKALKESDVSFADGMVENVLVAETERNYDMWAKDMDETMLKAIPKDKFELLIIDPIRGKIGEYVAGSKKFSAAVESKGSTTVQYVAKFTNEEQVKVTISFNDVGGQKKIAGEWCDSQKLRGK</sequence>
<evidence type="ECO:0000313" key="1">
    <source>
        <dbReference type="EMBL" id="RIE16489.1"/>
    </source>
</evidence>
<accession>A0A398DR35</accession>
<name>A0A398DR35_9BACT</name>
<keyword evidence="2" id="KW-1185">Reference proteome</keyword>
<evidence type="ECO:0008006" key="3">
    <source>
        <dbReference type="Google" id="ProtNLM"/>
    </source>
</evidence>
<evidence type="ECO:0000313" key="2">
    <source>
        <dbReference type="Proteomes" id="UP000266113"/>
    </source>
</evidence>
<comment type="caution">
    <text evidence="1">The sequence shown here is derived from an EMBL/GenBank/DDBJ whole genome shotgun (WGS) entry which is preliminary data.</text>
</comment>
<dbReference type="PROSITE" id="PS51257">
    <property type="entry name" value="PROKAR_LIPOPROTEIN"/>
    <property type="match status" value="1"/>
</dbReference>
<dbReference type="Gene3D" id="3.10.450.590">
    <property type="match status" value="1"/>
</dbReference>